<dbReference type="Proteomes" id="UP000716446">
    <property type="component" value="Unassembled WGS sequence"/>
</dbReference>
<feature type="chain" id="PRO_5040375224" description="DUF3844 domain-containing protein" evidence="2">
    <location>
        <begin position="19"/>
        <end position="367"/>
    </location>
</feature>
<feature type="domain" description="Vacuolar sorting protein Vps3844 N-terminal" evidence="4">
    <location>
        <begin position="40"/>
        <end position="135"/>
    </location>
</feature>
<evidence type="ECO:0008006" key="7">
    <source>
        <dbReference type="Google" id="ProtNLM"/>
    </source>
</evidence>
<feature type="domain" description="Vacuolar sorting protein Vps3844 C-terminal" evidence="3">
    <location>
        <begin position="252"/>
        <end position="359"/>
    </location>
</feature>
<evidence type="ECO:0000313" key="6">
    <source>
        <dbReference type="Proteomes" id="UP000716446"/>
    </source>
</evidence>
<keyword evidence="1" id="KW-1133">Transmembrane helix</keyword>
<dbReference type="PANTHER" id="PTHR36853:SF1">
    <property type="entry name" value="DUF3844 DOMAIN-CONTAINING PROTEIN"/>
    <property type="match status" value="1"/>
</dbReference>
<gene>
    <name evidence="5" type="ORF">AWRI4619_LOCUS7490</name>
</gene>
<organism evidence="5 6">
    <name type="scientific">Aureobasidium vineae</name>
    <dbReference type="NCBI Taxonomy" id="2773715"/>
    <lineage>
        <taxon>Eukaryota</taxon>
        <taxon>Fungi</taxon>
        <taxon>Dikarya</taxon>
        <taxon>Ascomycota</taxon>
        <taxon>Pezizomycotina</taxon>
        <taxon>Dothideomycetes</taxon>
        <taxon>Dothideomycetidae</taxon>
        <taxon>Dothideales</taxon>
        <taxon>Saccotheciaceae</taxon>
        <taxon>Aureobasidium</taxon>
    </lineage>
</organism>
<reference evidence="5" key="1">
    <citation type="submission" date="2020-06" db="EMBL/GenBank/DDBJ databases">
        <authorList>
            <person name="Onetto C."/>
        </authorList>
    </citation>
    <scope>NUCLEOTIDE SEQUENCE</scope>
</reference>
<comment type="caution">
    <text evidence="5">The sequence shown here is derived from an EMBL/GenBank/DDBJ whole genome shotgun (WGS) entry which is preliminary data.</text>
</comment>
<evidence type="ECO:0000259" key="4">
    <source>
        <dbReference type="Pfam" id="PF21656"/>
    </source>
</evidence>
<dbReference type="AlphaFoldDB" id="A0A9N8JWH4"/>
<protein>
    <recommendedName>
        <fullName evidence="7">DUF3844 domain-containing protein</fullName>
    </recommendedName>
</protein>
<keyword evidence="6" id="KW-1185">Reference proteome</keyword>
<dbReference type="Pfam" id="PF12955">
    <property type="entry name" value="Vps3844_C"/>
    <property type="match status" value="1"/>
</dbReference>
<dbReference type="PANTHER" id="PTHR36853">
    <property type="entry name" value="EXPRESSED PROTEIN"/>
    <property type="match status" value="1"/>
</dbReference>
<dbReference type="InterPro" id="IPR024382">
    <property type="entry name" value="Vps3844_C"/>
</dbReference>
<dbReference type="Pfam" id="PF21656">
    <property type="entry name" value="DUF6859"/>
    <property type="match status" value="1"/>
</dbReference>
<evidence type="ECO:0000313" key="5">
    <source>
        <dbReference type="EMBL" id="CAD0092817.1"/>
    </source>
</evidence>
<proteinExistence type="predicted"/>
<dbReference type="InterPro" id="IPR049205">
    <property type="entry name" value="Vps3844_N"/>
</dbReference>
<keyword evidence="1" id="KW-0472">Membrane</keyword>
<evidence type="ECO:0000256" key="2">
    <source>
        <dbReference type="SAM" id="SignalP"/>
    </source>
</evidence>
<name>A0A9N8JWH4_9PEZI</name>
<keyword evidence="1" id="KW-0812">Transmembrane</keyword>
<dbReference type="GO" id="GO:0005783">
    <property type="term" value="C:endoplasmic reticulum"/>
    <property type="evidence" value="ECO:0007669"/>
    <property type="project" value="TreeGrafter"/>
</dbReference>
<keyword evidence="2" id="KW-0732">Signal</keyword>
<evidence type="ECO:0000259" key="3">
    <source>
        <dbReference type="Pfam" id="PF12955"/>
    </source>
</evidence>
<dbReference type="EMBL" id="CAIJEN010000014">
    <property type="protein sequence ID" value="CAD0092817.1"/>
    <property type="molecule type" value="Genomic_DNA"/>
</dbReference>
<sequence>MRLAPCFLLPAAAAAAKASYGSLYIYDDQSKNDLNAPIVSLKADAARLVIASRLGLDQYHSLQGQSESALEEIDRLSGVSSFLSSSDASVALILSTADAGLPFSLVRSTHTETIQIRECPDFNAAEKLLKDLAHQSGVEHLNGVQLSTVSSETGPAFRIAQDTMALDEAINTLISQYRTVLVLTAPKATTDNTFGSYDGPADSHQKRYFKEAPLITEVTKTASHLKATLTPDASSNKTYNQTSPLRGILPGCFASLSACQSMTRNCTGHGSCVLSHTDKDAGDLGGKCYSCACKAEVRTNSDGTKKTTHWGGPACQKKDIIMPFWLISSFSVFMVFLVSWGVGLLYTMGSQELPSVIGAGVSGPVRK</sequence>
<evidence type="ECO:0000256" key="1">
    <source>
        <dbReference type="SAM" id="Phobius"/>
    </source>
</evidence>
<feature type="transmembrane region" description="Helical" evidence="1">
    <location>
        <begin position="324"/>
        <end position="346"/>
    </location>
</feature>
<accession>A0A9N8JWH4</accession>
<feature type="signal peptide" evidence="2">
    <location>
        <begin position="1"/>
        <end position="18"/>
    </location>
</feature>
<dbReference type="InterPro" id="IPR053065">
    <property type="entry name" value="Archenteron_Induction-Rel"/>
</dbReference>